<evidence type="ECO:0000256" key="4">
    <source>
        <dbReference type="ARBA" id="ARBA00013229"/>
    </source>
</evidence>
<keyword evidence="14" id="KW-0812">Transmembrane</keyword>
<dbReference type="CDD" id="cd15798">
    <property type="entry name" value="PMEI-like_3"/>
    <property type="match status" value="1"/>
</dbReference>
<gene>
    <name evidence="16" type="ORF">ZIOFF_048351</name>
</gene>
<keyword evidence="5 12" id="KW-0378">Hydrolase</keyword>
<dbReference type="PANTHER" id="PTHR31707">
    <property type="entry name" value="PECTINESTERASE"/>
    <property type="match status" value="1"/>
</dbReference>
<comment type="pathway">
    <text evidence="1 12">Glycan metabolism; pectin degradation; 2-dehydro-3-deoxy-D-gluconate from pectin: step 1/5.</text>
</comment>
<dbReference type="SMART" id="SM00856">
    <property type="entry name" value="PMEI"/>
    <property type="match status" value="1"/>
</dbReference>
<comment type="catalytic activity">
    <reaction evidence="9 12">
        <text>[(1-&gt;4)-alpha-D-galacturonosyl methyl ester](n) + n H2O = [(1-&gt;4)-alpha-D-galacturonosyl](n) + n methanol + n H(+)</text>
        <dbReference type="Rhea" id="RHEA:22380"/>
        <dbReference type="Rhea" id="RHEA-COMP:14570"/>
        <dbReference type="Rhea" id="RHEA-COMP:14573"/>
        <dbReference type="ChEBI" id="CHEBI:15377"/>
        <dbReference type="ChEBI" id="CHEBI:15378"/>
        <dbReference type="ChEBI" id="CHEBI:17790"/>
        <dbReference type="ChEBI" id="CHEBI:140522"/>
        <dbReference type="ChEBI" id="CHEBI:140523"/>
        <dbReference type="EC" id="3.1.1.11"/>
    </reaction>
</comment>
<accession>A0A8J5KWK9</accession>
<protein>
    <recommendedName>
        <fullName evidence="4 12">Pectinesterase</fullName>
        <ecNumber evidence="4 12">3.1.1.11</ecNumber>
    </recommendedName>
</protein>
<dbReference type="InterPro" id="IPR006501">
    <property type="entry name" value="Pectinesterase_inhib_dom"/>
</dbReference>
<evidence type="ECO:0000256" key="11">
    <source>
        <dbReference type="PROSITE-ProRule" id="PRU10040"/>
    </source>
</evidence>
<dbReference type="UniPathway" id="UPA00545">
    <property type="reaction ID" value="UER00823"/>
</dbReference>
<dbReference type="FunFam" id="1.20.140.40:FF:000001">
    <property type="entry name" value="Pectinesterase"/>
    <property type="match status" value="1"/>
</dbReference>
<keyword evidence="7" id="KW-1015">Disulfide bond</keyword>
<feature type="compositionally biased region" description="Basic and acidic residues" evidence="13">
    <location>
        <begin position="131"/>
        <end position="141"/>
    </location>
</feature>
<dbReference type="InterPro" id="IPR012334">
    <property type="entry name" value="Pectin_lyas_fold"/>
</dbReference>
<dbReference type="InterPro" id="IPR035513">
    <property type="entry name" value="Invertase/methylesterase_inhib"/>
</dbReference>
<evidence type="ECO:0000256" key="1">
    <source>
        <dbReference type="ARBA" id="ARBA00005184"/>
    </source>
</evidence>
<evidence type="ECO:0000256" key="10">
    <source>
        <dbReference type="ARBA" id="ARBA00057335"/>
    </source>
</evidence>
<evidence type="ECO:0000313" key="17">
    <source>
        <dbReference type="Proteomes" id="UP000734854"/>
    </source>
</evidence>
<evidence type="ECO:0000256" key="2">
    <source>
        <dbReference type="ARBA" id="ARBA00006027"/>
    </source>
</evidence>
<name>A0A8J5KWK9_ZINOF</name>
<feature type="region of interest" description="Disordered" evidence="13">
    <location>
        <begin position="30"/>
        <end position="58"/>
    </location>
</feature>
<dbReference type="SUPFAM" id="SSF51126">
    <property type="entry name" value="Pectin lyase-like"/>
    <property type="match status" value="1"/>
</dbReference>
<dbReference type="InterPro" id="IPR011050">
    <property type="entry name" value="Pectin_lyase_fold/virulence"/>
</dbReference>
<evidence type="ECO:0000256" key="9">
    <source>
        <dbReference type="ARBA" id="ARBA00047928"/>
    </source>
</evidence>
<evidence type="ECO:0000256" key="13">
    <source>
        <dbReference type="SAM" id="MobiDB-lite"/>
    </source>
</evidence>
<evidence type="ECO:0000256" key="5">
    <source>
        <dbReference type="ARBA" id="ARBA00022801"/>
    </source>
</evidence>
<dbReference type="EMBL" id="JACMSC010000013">
    <property type="protein sequence ID" value="KAG6493368.1"/>
    <property type="molecule type" value="Genomic_DNA"/>
</dbReference>
<dbReference type="SUPFAM" id="SSF101148">
    <property type="entry name" value="Plant invertase/pectin methylesterase inhibitor"/>
    <property type="match status" value="1"/>
</dbReference>
<evidence type="ECO:0000256" key="12">
    <source>
        <dbReference type="RuleBase" id="RU000589"/>
    </source>
</evidence>
<feature type="active site" evidence="11">
    <location>
        <position position="496"/>
    </location>
</feature>
<dbReference type="EC" id="3.1.1.11" evidence="4 12"/>
<sequence>MVQPQLKVMIYVNHQHLGWVAKAFRSPDTPSDSLAQIIPDDSTAQARQRKKEKRKRSIEDAAMSAFQDFGPLSERRRADKAQRRRKHLMAASAVASVMLILSAVVAAAVLYNPTHRAADTSSKQSSSDSHPSSRNEGKDHPTTATLIQIICALTDYKSSCESSLKKLTNSTSSPKDYVRAAVTSLVDEVGKAFARSDDIKSDDPAVKTAVKLCQEMHGYALGELNHTLRTIDSHSLSQLPAQVHELKNWLSATAAYQQTCIDGFPKGERQDKMQEALDSAKRSTSNALTIVGKVSTFMSMQHGLGARRRLFEEVGDDDEGGDGIPAWVEESERRVLQSRATKEFTPNVTVAKDGSGDFKTISDALAHLPAKYDGRYVIYVKEGVYAEQVEVGSTMINITMYGDGSRKTIVTGSKNYVDGVKTFHTATFAAIGDGFMAVAMGFQNTAGAEKHQAVALRVQSDRAIFLNCRMEGYQDTLYAHCHRQFYRGCLILGTIDFIFGDAAAVFQNCILTILRPLDNQQTIVLAQGRTLPQETTGFVLHSCRIVPDPALANPNPAPKSPFRNYLGRPWQNFSRTVIMESEIGDFVDPEGYMPWDGDFGLNTLSYAEYNNKGVGAATAKRVNWPGVKVISQAEASAFTPADFIQGGDWIGKTDTPVHLGLYGQ</sequence>
<keyword evidence="6 12" id="KW-0063">Aspartyl esterase</keyword>
<dbReference type="PROSITE" id="PS00503">
    <property type="entry name" value="PECTINESTERASE_2"/>
    <property type="match status" value="1"/>
</dbReference>
<comment type="caution">
    <text evidence="16">The sequence shown here is derived from an EMBL/GenBank/DDBJ whole genome shotgun (WGS) entry which is preliminary data.</text>
</comment>
<evidence type="ECO:0000256" key="8">
    <source>
        <dbReference type="ARBA" id="ARBA00023180"/>
    </source>
</evidence>
<keyword evidence="8" id="KW-0325">Glycoprotein</keyword>
<dbReference type="Pfam" id="PF01095">
    <property type="entry name" value="Pectinesterase"/>
    <property type="match status" value="1"/>
</dbReference>
<evidence type="ECO:0000256" key="3">
    <source>
        <dbReference type="ARBA" id="ARBA00007786"/>
    </source>
</evidence>
<dbReference type="NCBIfam" id="TIGR01614">
    <property type="entry name" value="PME_inhib"/>
    <property type="match status" value="1"/>
</dbReference>
<evidence type="ECO:0000259" key="15">
    <source>
        <dbReference type="SMART" id="SM00856"/>
    </source>
</evidence>
<feature type="compositionally biased region" description="Low complexity" evidence="13">
    <location>
        <begin position="121"/>
        <end position="130"/>
    </location>
</feature>
<dbReference type="GO" id="GO:0004857">
    <property type="term" value="F:enzyme inhibitor activity"/>
    <property type="evidence" value="ECO:0007669"/>
    <property type="project" value="InterPro"/>
</dbReference>
<dbReference type="AlphaFoldDB" id="A0A8J5KWK9"/>
<feature type="compositionally biased region" description="Basic residues" evidence="13">
    <location>
        <begin position="47"/>
        <end position="56"/>
    </location>
</feature>
<feature type="transmembrane region" description="Helical" evidence="14">
    <location>
        <begin position="88"/>
        <end position="111"/>
    </location>
</feature>
<dbReference type="FunFam" id="2.160.20.10:FF:000001">
    <property type="entry name" value="Pectinesterase"/>
    <property type="match status" value="1"/>
</dbReference>
<comment type="similarity">
    <text evidence="2">In the N-terminal section; belongs to the PMEI family.</text>
</comment>
<evidence type="ECO:0000256" key="7">
    <source>
        <dbReference type="ARBA" id="ARBA00023157"/>
    </source>
</evidence>
<evidence type="ECO:0000313" key="16">
    <source>
        <dbReference type="EMBL" id="KAG6493368.1"/>
    </source>
</evidence>
<dbReference type="GO" id="GO:0045490">
    <property type="term" value="P:pectin catabolic process"/>
    <property type="evidence" value="ECO:0007669"/>
    <property type="project" value="UniProtKB-UniRule"/>
</dbReference>
<comment type="similarity">
    <text evidence="3">In the C-terminal section; belongs to the pectinesterase family.</text>
</comment>
<feature type="domain" description="Pectinesterase inhibitor" evidence="15">
    <location>
        <begin position="142"/>
        <end position="290"/>
    </location>
</feature>
<proteinExistence type="inferred from homology"/>
<keyword evidence="17" id="KW-1185">Reference proteome</keyword>
<dbReference type="Gene3D" id="1.20.140.40">
    <property type="entry name" value="Invertase/pectin methylesterase inhibitor family protein"/>
    <property type="match status" value="1"/>
</dbReference>
<dbReference type="GO" id="GO:0042545">
    <property type="term" value="P:cell wall modification"/>
    <property type="evidence" value="ECO:0007669"/>
    <property type="project" value="UniProtKB-UniRule"/>
</dbReference>
<evidence type="ECO:0000256" key="6">
    <source>
        <dbReference type="ARBA" id="ARBA00023085"/>
    </source>
</evidence>
<keyword evidence="14" id="KW-0472">Membrane</keyword>
<dbReference type="InterPro" id="IPR000070">
    <property type="entry name" value="Pectinesterase_cat"/>
</dbReference>
<feature type="region of interest" description="Disordered" evidence="13">
    <location>
        <begin position="116"/>
        <end position="141"/>
    </location>
</feature>
<comment type="function">
    <text evidence="10">Acts in the modification of cell walls via demethylesterification of cell wall pectin.</text>
</comment>
<dbReference type="Proteomes" id="UP000734854">
    <property type="component" value="Unassembled WGS sequence"/>
</dbReference>
<evidence type="ECO:0000256" key="14">
    <source>
        <dbReference type="SAM" id="Phobius"/>
    </source>
</evidence>
<organism evidence="16 17">
    <name type="scientific">Zingiber officinale</name>
    <name type="common">Ginger</name>
    <name type="synonym">Amomum zingiber</name>
    <dbReference type="NCBI Taxonomy" id="94328"/>
    <lineage>
        <taxon>Eukaryota</taxon>
        <taxon>Viridiplantae</taxon>
        <taxon>Streptophyta</taxon>
        <taxon>Embryophyta</taxon>
        <taxon>Tracheophyta</taxon>
        <taxon>Spermatophyta</taxon>
        <taxon>Magnoliopsida</taxon>
        <taxon>Liliopsida</taxon>
        <taxon>Zingiberales</taxon>
        <taxon>Zingiberaceae</taxon>
        <taxon>Zingiber</taxon>
    </lineage>
</organism>
<keyword evidence="14" id="KW-1133">Transmembrane helix</keyword>
<dbReference type="InterPro" id="IPR033131">
    <property type="entry name" value="Pectinesterase_Asp_AS"/>
</dbReference>
<dbReference type="GO" id="GO:0030599">
    <property type="term" value="F:pectinesterase activity"/>
    <property type="evidence" value="ECO:0007669"/>
    <property type="project" value="UniProtKB-UniRule"/>
</dbReference>
<dbReference type="Gene3D" id="2.160.20.10">
    <property type="entry name" value="Single-stranded right-handed beta-helix, Pectin lyase-like"/>
    <property type="match status" value="1"/>
</dbReference>
<dbReference type="Pfam" id="PF04043">
    <property type="entry name" value="PMEI"/>
    <property type="match status" value="1"/>
</dbReference>
<reference evidence="16 17" key="1">
    <citation type="submission" date="2020-08" db="EMBL/GenBank/DDBJ databases">
        <title>Plant Genome Project.</title>
        <authorList>
            <person name="Zhang R.-G."/>
        </authorList>
    </citation>
    <scope>NUCLEOTIDE SEQUENCE [LARGE SCALE GENOMIC DNA]</scope>
    <source>
        <tissue evidence="16">Rhizome</tissue>
    </source>
</reference>